<accession>A0AAQ3SGC7</accession>
<dbReference type="EMBL" id="CP144745">
    <property type="protein sequence ID" value="WVZ51616.1"/>
    <property type="molecule type" value="Genomic_DNA"/>
</dbReference>
<dbReference type="Proteomes" id="UP001341281">
    <property type="component" value="Chromosome 01"/>
</dbReference>
<evidence type="ECO:0000256" key="1">
    <source>
        <dbReference type="SAM" id="MobiDB-lite"/>
    </source>
</evidence>
<proteinExistence type="predicted"/>
<sequence length="147" mass="16418">MCVAPSFPATFRSPTNHRVRCRRWPPRGSGGVRGTGSGEGRIGGSHPLWSLSLEVNGKRRPPAGSPNTTSRHHPLESGTGMRAFSHSPPSFLKSDACLVESVTLCMHSWEIERPAMCRAEILSSRNRFSWQWYCYSLQNCYPTFHGE</sequence>
<protein>
    <submittedName>
        <fullName evidence="2">Uncharacterized protein</fullName>
    </submittedName>
</protein>
<feature type="region of interest" description="Disordered" evidence="1">
    <location>
        <begin position="22"/>
        <end position="80"/>
    </location>
</feature>
<organism evidence="2 3">
    <name type="scientific">Paspalum notatum var. saurae</name>
    <dbReference type="NCBI Taxonomy" id="547442"/>
    <lineage>
        <taxon>Eukaryota</taxon>
        <taxon>Viridiplantae</taxon>
        <taxon>Streptophyta</taxon>
        <taxon>Embryophyta</taxon>
        <taxon>Tracheophyta</taxon>
        <taxon>Spermatophyta</taxon>
        <taxon>Magnoliopsida</taxon>
        <taxon>Liliopsida</taxon>
        <taxon>Poales</taxon>
        <taxon>Poaceae</taxon>
        <taxon>PACMAD clade</taxon>
        <taxon>Panicoideae</taxon>
        <taxon>Andropogonodae</taxon>
        <taxon>Paspaleae</taxon>
        <taxon>Paspalinae</taxon>
        <taxon>Paspalum</taxon>
    </lineage>
</organism>
<evidence type="ECO:0000313" key="3">
    <source>
        <dbReference type="Proteomes" id="UP001341281"/>
    </source>
</evidence>
<dbReference type="AlphaFoldDB" id="A0AAQ3SGC7"/>
<name>A0AAQ3SGC7_PASNO</name>
<keyword evidence="3" id="KW-1185">Reference proteome</keyword>
<gene>
    <name evidence="2" type="ORF">U9M48_002744</name>
</gene>
<reference evidence="2 3" key="1">
    <citation type="submission" date="2024-02" db="EMBL/GenBank/DDBJ databases">
        <title>High-quality chromosome-scale genome assembly of Pensacola bahiagrass (Paspalum notatum Flugge var. saurae).</title>
        <authorList>
            <person name="Vega J.M."/>
            <person name="Podio M."/>
            <person name="Orjuela J."/>
            <person name="Siena L.A."/>
            <person name="Pessino S.C."/>
            <person name="Combes M.C."/>
            <person name="Mariac C."/>
            <person name="Albertini E."/>
            <person name="Pupilli F."/>
            <person name="Ortiz J.P.A."/>
            <person name="Leblanc O."/>
        </authorList>
    </citation>
    <scope>NUCLEOTIDE SEQUENCE [LARGE SCALE GENOMIC DNA]</scope>
    <source>
        <strain evidence="2">R1</strain>
        <tissue evidence="2">Leaf</tissue>
    </source>
</reference>
<evidence type="ECO:0000313" key="2">
    <source>
        <dbReference type="EMBL" id="WVZ51616.1"/>
    </source>
</evidence>
<feature type="compositionally biased region" description="Gly residues" evidence="1">
    <location>
        <begin position="28"/>
        <end position="43"/>
    </location>
</feature>